<accession>A0A9K3GIY3</accession>
<keyword evidence="2" id="KW-1185">Reference proteome</keyword>
<protein>
    <submittedName>
        <fullName evidence="1">Uncharacterized protein</fullName>
    </submittedName>
</protein>
<comment type="caution">
    <text evidence="1">The sequence shown here is derived from an EMBL/GenBank/DDBJ whole genome shotgun (WGS) entry which is preliminary data.</text>
</comment>
<name>A0A9K3GIY3_9EUKA</name>
<sequence length="137" mass="14962">MGAVPSSGNIYVNQLVAQDGGALFLDHSFDCKWVARSLCKYKRSRYQGSIAITPSRFIIAFSGCKTPFLHVTPWQGSAQMQCVRLDDEKREIHVTVIKGRSTIEITANPSDYDRLVAVLAGQVTAVNAPGPVGQMYA</sequence>
<dbReference type="Proteomes" id="UP000265618">
    <property type="component" value="Unassembled WGS sequence"/>
</dbReference>
<evidence type="ECO:0000313" key="1">
    <source>
        <dbReference type="EMBL" id="GIQ83906.1"/>
    </source>
</evidence>
<dbReference type="EMBL" id="BDIP01001228">
    <property type="protein sequence ID" value="GIQ83906.1"/>
    <property type="molecule type" value="Genomic_DNA"/>
</dbReference>
<reference evidence="1 2" key="1">
    <citation type="journal article" date="2018" name="PLoS ONE">
        <title>The draft genome of Kipferlia bialata reveals reductive genome evolution in fornicate parasites.</title>
        <authorList>
            <person name="Tanifuji G."/>
            <person name="Takabayashi S."/>
            <person name="Kume K."/>
            <person name="Takagi M."/>
            <person name="Nakayama T."/>
            <person name="Kamikawa R."/>
            <person name="Inagaki Y."/>
            <person name="Hashimoto T."/>
        </authorList>
    </citation>
    <scope>NUCLEOTIDE SEQUENCE [LARGE SCALE GENOMIC DNA]</scope>
    <source>
        <strain evidence="1">NY0173</strain>
    </source>
</reference>
<gene>
    <name evidence="1" type="ORF">KIPB_005311</name>
</gene>
<proteinExistence type="predicted"/>
<organism evidence="1 2">
    <name type="scientific">Kipferlia bialata</name>
    <dbReference type="NCBI Taxonomy" id="797122"/>
    <lineage>
        <taxon>Eukaryota</taxon>
        <taxon>Metamonada</taxon>
        <taxon>Carpediemonas-like organisms</taxon>
        <taxon>Kipferlia</taxon>
    </lineage>
</organism>
<dbReference type="AlphaFoldDB" id="A0A9K3GIY3"/>
<evidence type="ECO:0000313" key="2">
    <source>
        <dbReference type="Proteomes" id="UP000265618"/>
    </source>
</evidence>